<dbReference type="SUPFAM" id="SSF64518">
    <property type="entry name" value="Phase 1 flagellin"/>
    <property type="match status" value="1"/>
</dbReference>
<dbReference type="PRINTS" id="PR00207">
    <property type="entry name" value="FLAGELLIN"/>
</dbReference>
<keyword evidence="1" id="KW-0975">Bacterial flagellum</keyword>
<dbReference type="InterPro" id="IPR046358">
    <property type="entry name" value="Flagellin_C"/>
</dbReference>
<dbReference type="Pfam" id="PF00700">
    <property type="entry name" value="Flagellin_C"/>
    <property type="match status" value="1"/>
</dbReference>
<dbReference type="PANTHER" id="PTHR42792:SF2">
    <property type="entry name" value="FLAGELLIN"/>
    <property type="match status" value="1"/>
</dbReference>
<name>A0A381XDS9_9ZZZZ</name>
<dbReference type="Gene3D" id="1.20.1330.10">
    <property type="entry name" value="f41 fragment of flagellin, N-terminal domain"/>
    <property type="match status" value="1"/>
</dbReference>
<evidence type="ECO:0000313" key="4">
    <source>
        <dbReference type="EMBL" id="SVA62641.1"/>
    </source>
</evidence>
<dbReference type="AlphaFoldDB" id="A0A381XDS9"/>
<protein>
    <recommendedName>
        <fullName evidence="5">Flagellin N-terminal domain-containing protein</fullName>
    </recommendedName>
</protein>
<gene>
    <name evidence="4" type="ORF">METZ01_LOCUS115495</name>
</gene>
<dbReference type="PANTHER" id="PTHR42792">
    <property type="entry name" value="FLAGELLIN"/>
    <property type="match status" value="1"/>
</dbReference>
<evidence type="ECO:0000259" key="2">
    <source>
        <dbReference type="Pfam" id="PF00669"/>
    </source>
</evidence>
<dbReference type="GO" id="GO:0005198">
    <property type="term" value="F:structural molecule activity"/>
    <property type="evidence" value="ECO:0007669"/>
    <property type="project" value="InterPro"/>
</dbReference>
<evidence type="ECO:0008006" key="5">
    <source>
        <dbReference type="Google" id="ProtNLM"/>
    </source>
</evidence>
<evidence type="ECO:0000256" key="1">
    <source>
        <dbReference type="ARBA" id="ARBA00023143"/>
    </source>
</evidence>
<dbReference type="InterPro" id="IPR001029">
    <property type="entry name" value="Flagellin_N"/>
</dbReference>
<sequence>MSLFRIGANIQAMDSLRSLYQLNDDISVRQARLASGKRINNAQDDTAGYAIAKSLQGRLNGLRSALTNVQNAKSIMAIAEGGYQNQMDILQTIKDKTVQAADEAVSDAQRASIDKQIFQLLTELDEIAEQTKWSDDGLLDTGGTEFSFHVGGDTDEELVVTIAESLSSTYTLEELATAAGAGNVGTSVATADTAIDTIDTAIDDLAASIQNIGDTMVRLTKKESFLSVSVANTDAVRSTYEDADFAVEQMELLKLQILQSTAVTSLAQANTSPQVVLGLFR</sequence>
<dbReference type="InterPro" id="IPR001492">
    <property type="entry name" value="Flagellin"/>
</dbReference>
<proteinExistence type="predicted"/>
<dbReference type="Pfam" id="PF00669">
    <property type="entry name" value="Flagellin_N"/>
    <property type="match status" value="1"/>
</dbReference>
<feature type="domain" description="Flagellin N-terminal" evidence="2">
    <location>
        <begin position="8"/>
        <end position="140"/>
    </location>
</feature>
<dbReference type="GO" id="GO:0009288">
    <property type="term" value="C:bacterial-type flagellum"/>
    <property type="evidence" value="ECO:0007669"/>
    <property type="project" value="InterPro"/>
</dbReference>
<feature type="domain" description="Flagellin C-terminal" evidence="3">
    <location>
        <begin position="195"/>
        <end position="280"/>
    </location>
</feature>
<dbReference type="EMBL" id="UINC01014737">
    <property type="protein sequence ID" value="SVA62641.1"/>
    <property type="molecule type" value="Genomic_DNA"/>
</dbReference>
<evidence type="ECO:0000259" key="3">
    <source>
        <dbReference type="Pfam" id="PF00700"/>
    </source>
</evidence>
<accession>A0A381XDS9</accession>
<reference evidence="4" key="1">
    <citation type="submission" date="2018-05" db="EMBL/GenBank/DDBJ databases">
        <authorList>
            <person name="Lanie J.A."/>
            <person name="Ng W.-L."/>
            <person name="Kazmierczak K.M."/>
            <person name="Andrzejewski T.M."/>
            <person name="Davidsen T.M."/>
            <person name="Wayne K.J."/>
            <person name="Tettelin H."/>
            <person name="Glass J.I."/>
            <person name="Rusch D."/>
            <person name="Podicherti R."/>
            <person name="Tsui H.-C.T."/>
            <person name="Winkler M.E."/>
        </authorList>
    </citation>
    <scope>NUCLEOTIDE SEQUENCE</scope>
</reference>
<organism evidence="4">
    <name type="scientific">marine metagenome</name>
    <dbReference type="NCBI Taxonomy" id="408172"/>
    <lineage>
        <taxon>unclassified sequences</taxon>
        <taxon>metagenomes</taxon>
        <taxon>ecological metagenomes</taxon>
    </lineage>
</organism>